<dbReference type="OrthoDB" id="4548508at2"/>
<dbReference type="InterPro" id="IPR039538">
    <property type="entry name" value="BetI_C"/>
</dbReference>
<dbReference type="GO" id="GO:0003700">
    <property type="term" value="F:DNA-binding transcription factor activity"/>
    <property type="evidence" value="ECO:0007669"/>
    <property type="project" value="TreeGrafter"/>
</dbReference>
<dbReference type="InterPro" id="IPR050109">
    <property type="entry name" value="HTH-type_TetR-like_transc_reg"/>
</dbReference>
<feature type="domain" description="HTH tetR-type" evidence="6">
    <location>
        <begin position="15"/>
        <end position="75"/>
    </location>
</feature>
<proteinExistence type="predicted"/>
<dbReference type="PANTHER" id="PTHR30055:SF234">
    <property type="entry name" value="HTH-TYPE TRANSCRIPTIONAL REGULATOR BETI"/>
    <property type="match status" value="1"/>
</dbReference>
<dbReference type="Gene3D" id="1.10.357.10">
    <property type="entry name" value="Tetracycline Repressor, domain 2"/>
    <property type="match status" value="1"/>
</dbReference>
<dbReference type="SUPFAM" id="SSF46689">
    <property type="entry name" value="Homeodomain-like"/>
    <property type="match status" value="1"/>
</dbReference>
<dbReference type="Proteomes" id="UP000198822">
    <property type="component" value="Chromosome I"/>
</dbReference>
<dbReference type="GO" id="GO:0000976">
    <property type="term" value="F:transcription cis-regulatory region binding"/>
    <property type="evidence" value="ECO:0007669"/>
    <property type="project" value="TreeGrafter"/>
</dbReference>
<feature type="DNA-binding region" description="H-T-H motif" evidence="5">
    <location>
        <begin position="38"/>
        <end position="57"/>
    </location>
</feature>
<dbReference type="SUPFAM" id="SSF48498">
    <property type="entry name" value="Tetracyclin repressor-like, C-terminal domain"/>
    <property type="match status" value="1"/>
</dbReference>
<reference evidence="8" key="1">
    <citation type="submission" date="2016-10" db="EMBL/GenBank/DDBJ databases">
        <authorList>
            <person name="Varghese N."/>
            <person name="Submissions S."/>
        </authorList>
    </citation>
    <scope>NUCLEOTIDE SEQUENCE [LARGE SCALE GENOMIC DNA]</scope>
    <source>
        <strain evidence="8">DSM 22002</strain>
    </source>
</reference>
<name>A0A1G8A0V7_9MICO</name>
<evidence type="ECO:0000256" key="4">
    <source>
        <dbReference type="ARBA" id="ARBA00023163"/>
    </source>
</evidence>
<dbReference type="InterPro" id="IPR036271">
    <property type="entry name" value="Tet_transcr_reg_TetR-rel_C_sf"/>
</dbReference>
<gene>
    <name evidence="7" type="ORF">SAMN04489720_0199</name>
</gene>
<evidence type="ECO:0000256" key="5">
    <source>
        <dbReference type="PROSITE-ProRule" id="PRU00335"/>
    </source>
</evidence>
<evidence type="ECO:0000256" key="3">
    <source>
        <dbReference type="ARBA" id="ARBA00023125"/>
    </source>
</evidence>
<dbReference type="Pfam" id="PF13977">
    <property type="entry name" value="TetR_C_6"/>
    <property type="match status" value="1"/>
</dbReference>
<protein>
    <submittedName>
        <fullName evidence="7">DNA-binding transcriptional regulator YbjK</fullName>
    </submittedName>
</protein>
<evidence type="ECO:0000313" key="8">
    <source>
        <dbReference type="Proteomes" id="UP000198822"/>
    </source>
</evidence>
<evidence type="ECO:0000259" key="6">
    <source>
        <dbReference type="PROSITE" id="PS50977"/>
    </source>
</evidence>
<dbReference type="InterPro" id="IPR009057">
    <property type="entry name" value="Homeodomain-like_sf"/>
</dbReference>
<organism evidence="7 8">
    <name type="scientific">Agrococcus jejuensis</name>
    <dbReference type="NCBI Taxonomy" id="399736"/>
    <lineage>
        <taxon>Bacteria</taxon>
        <taxon>Bacillati</taxon>
        <taxon>Actinomycetota</taxon>
        <taxon>Actinomycetes</taxon>
        <taxon>Micrococcales</taxon>
        <taxon>Microbacteriaceae</taxon>
        <taxon>Agrococcus</taxon>
    </lineage>
</organism>
<dbReference type="STRING" id="399736.SAMN04489720_0199"/>
<accession>A0A1G8A0V7</accession>
<evidence type="ECO:0000256" key="2">
    <source>
        <dbReference type="ARBA" id="ARBA00023015"/>
    </source>
</evidence>
<dbReference type="PROSITE" id="PS50977">
    <property type="entry name" value="HTH_TETR_2"/>
    <property type="match status" value="1"/>
</dbReference>
<dbReference type="RefSeq" id="WP_092501651.1">
    <property type="nucleotide sequence ID" value="NZ_LT629695.1"/>
</dbReference>
<dbReference type="InterPro" id="IPR001647">
    <property type="entry name" value="HTH_TetR"/>
</dbReference>
<keyword evidence="8" id="KW-1185">Reference proteome</keyword>
<dbReference type="PANTHER" id="PTHR30055">
    <property type="entry name" value="HTH-TYPE TRANSCRIPTIONAL REGULATOR RUTR"/>
    <property type="match status" value="1"/>
</dbReference>
<evidence type="ECO:0000313" key="7">
    <source>
        <dbReference type="EMBL" id="SDH14526.1"/>
    </source>
</evidence>
<keyword evidence="4" id="KW-0804">Transcription</keyword>
<dbReference type="EMBL" id="LT629695">
    <property type="protein sequence ID" value="SDH14526.1"/>
    <property type="molecule type" value="Genomic_DNA"/>
</dbReference>
<dbReference type="PRINTS" id="PR00455">
    <property type="entry name" value="HTHTETR"/>
</dbReference>
<dbReference type="AlphaFoldDB" id="A0A1G8A0V7"/>
<keyword evidence="2" id="KW-0805">Transcription regulation</keyword>
<evidence type="ECO:0000256" key="1">
    <source>
        <dbReference type="ARBA" id="ARBA00022491"/>
    </source>
</evidence>
<dbReference type="Pfam" id="PF00440">
    <property type="entry name" value="TetR_N"/>
    <property type="match status" value="1"/>
</dbReference>
<keyword evidence="1" id="KW-0678">Repressor</keyword>
<sequence length="206" mass="22298">MSTDARPKRTRKSPGERAAEILAAATDLARAEGLAAVTVRSVADRAGITQGLVAHYFPSMQELVARIYRDLVGAEVEEVRAVVAADGDHRGRIRALLETVLDGSRDDVTVLWVEGWALGRRNPELAAAVREQMDAWHALVSDAIAAGEAVGELRVDDVDRAAWRVLAFVDGLNAQSLVRDAPMRTSVEDAVRAVESWLGVEAAEHR</sequence>
<keyword evidence="3 5" id="KW-0238">DNA-binding</keyword>